<dbReference type="Pfam" id="PF03306">
    <property type="entry name" value="AAL_decarboxy"/>
    <property type="match status" value="1"/>
</dbReference>
<evidence type="ECO:0000256" key="8">
    <source>
        <dbReference type="ARBA" id="ARBA00023239"/>
    </source>
</evidence>
<dbReference type="NCBIfam" id="TIGR01252">
    <property type="entry name" value="acetolac_decarb"/>
    <property type="match status" value="1"/>
</dbReference>
<dbReference type="SUPFAM" id="SSF117856">
    <property type="entry name" value="AF0104/ALDC/Ptd012-like"/>
    <property type="match status" value="1"/>
</dbReference>
<dbReference type="Proteomes" id="UP000271380">
    <property type="component" value="Chromosome"/>
</dbReference>
<comment type="similarity">
    <text evidence="3 9">Belongs to the alpha-acetolactate decarboxylase family.</text>
</comment>
<dbReference type="AlphaFoldDB" id="A0AB38VVL4"/>
<evidence type="ECO:0000256" key="7">
    <source>
        <dbReference type="ARBA" id="ARBA00023061"/>
    </source>
</evidence>
<name>A0AB38VVL4_9CORY</name>
<evidence type="ECO:0000256" key="1">
    <source>
        <dbReference type="ARBA" id="ARBA00001784"/>
    </source>
</evidence>
<sequence>MSDESAVVQFRHTIFQSSLMTALLDGIYDGEISVGELLGHGNFGLGTFDALDGEMIILDGICYQVRSDGYAQRAQLHQRSPFALATNFVPRIVHAAPAGLRRNELSEFVSSILPSQNYMYAVKIHGFYRQVTVRTVTKQSRPYPPMMQAINDDAEVIFNNIAGTIVGFRTPIYEKGIGVPGCHSHFIDDERTHGGHILDFIIEHGQVEVCPGTDLQLHLPLTPEFSRANLAPNDLDHQIHHTEVKSSTESK</sequence>
<comment type="catalytic activity">
    <reaction evidence="1 9">
        <text>(2S)-2-acetolactate + H(+) = (R)-acetoin + CO2</text>
        <dbReference type="Rhea" id="RHEA:21580"/>
        <dbReference type="ChEBI" id="CHEBI:15378"/>
        <dbReference type="ChEBI" id="CHEBI:15686"/>
        <dbReference type="ChEBI" id="CHEBI:16526"/>
        <dbReference type="ChEBI" id="CHEBI:58476"/>
        <dbReference type="EC" id="4.1.1.5"/>
    </reaction>
</comment>
<keyword evidence="6 9" id="KW-0210">Decarboxylase</keyword>
<dbReference type="Gene3D" id="3.30.1330.80">
    <property type="entry name" value="Hypothetical protein, similar to alpha- acetolactate decarboxylase, domain 2"/>
    <property type="match status" value="2"/>
</dbReference>
<dbReference type="EMBL" id="LR134377">
    <property type="protein sequence ID" value="VEH08984.1"/>
    <property type="molecule type" value="Genomic_DNA"/>
</dbReference>
<dbReference type="PIRSF" id="PIRSF001332">
    <property type="entry name" value="Acetolac_decarb"/>
    <property type="match status" value="1"/>
</dbReference>
<evidence type="ECO:0000256" key="3">
    <source>
        <dbReference type="ARBA" id="ARBA00007106"/>
    </source>
</evidence>
<proteinExistence type="inferred from homology"/>
<keyword evidence="7 9" id="KW-0005">Acetoin biosynthesis</keyword>
<protein>
    <recommendedName>
        <fullName evidence="5 9">Alpha-acetolactate decarboxylase</fullName>
        <ecNumber evidence="4 9">4.1.1.5</ecNumber>
    </recommendedName>
</protein>
<reference evidence="10 11" key="1">
    <citation type="submission" date="2018-12" db="EMBL/GenBank/DDBJ databases">
        <authorList>
            <consortium name="Pathogen Informatics"/>
        </authorList>
    </citation>
    <scope>NUCLEOTIDE SEQUENCE [LARGE SCALE GENOMIC DNA]</scope>
    <source>
        <strain evidence="10 11">NCTC949</strain>
    </source>
</reference>
<gene>
    <name evidence="10" type="primary">alsD</name>
    <name evidence="10" type="ORF">NCTC949_02110</name>
</gene>
<keyword evidence="8 9" id="KW-0456">Lyase</keyword>
<dbReference type="GO" id="GO:0047605">
    <property type="term" value="F:acetolactate decarboxylase activity"/>
    <property type="evidence" value="ECO:0007669"/>
    <property type="project" value="UniProtKB-UniRule"/>
</dbReference>
<evidence type="ECO:0000256" key="9">
    <source>
        <dbReference type="PIRNR" id="PIRNR001332"/>
    </source>
</evidence>
<dbReference type="CDD" id="cd17299">
    <property type="entry name" value="acetolactate_decarboxylase"/>
    <property type="match status" value="1"/>
</dbReference>
<evidence type="ECO:0000256" key="4">
    <source>
        <dbReference type="ARBA" id="ARBA00013204"/>
    </source>
</evidence>
<evidence type="ECO:0000256" key="2">
    <source>
        <dbReference type="ARBA" id="ARBA00005170"/>
    </source>
</evidence>
<dbReference type="GO" id="GO:0045151">
    <property type="term" value="P:acetoin biosynthetic process"/>
    <property type="evidence" value="ECO:0007669"/>
    <property type="project" value="UniProtKB-UniRule"/>
</dbReference>
<evidence type="ECO:0000256" key="5">
    <source>
        <dbReference type="ARBA" id="ARBA00020164"/>
    </source>
</evidence>
<dbReference type="PANTHER" id="PTHR35524">
    <property type="entry name" value="ALPHA-ACETOLACTATE DECARBOXYLASE"/>
    <property type="match status" value="1"/>
</dbReference>
<comment type="pathway">
    <text evidence="2 9">Polyol metabolism; (R,R)-butane-2,3-diol biosynthesis; (R,R)-butane-2,3-diol from pyruvate: step 2/3.</text>
</comment>
<accession>A0AB38VVL4</accession>
<dbReference type="InterPro" id="IPR005128">
    <property type="entry name" value="Acetolactate_a_deCO2ase"/>
</dbReference>
<dbReference type="PANTHER" id="PTHR35524:SF1">
    <property type="entry name" value="ALPHA-ACETOLACTATE DECARBOXYLASE"/>
    <property type="match status" value="1"/>
</dbReference>
<dbReference type="EC" id="4.1.1.5" evidence="4 9"/>
<evidence type="ECO:0000313" key="11">
    <source>
        <dbReference type="Proteomes" id="UP000271380"/>
    </source>
</evidence>
<evidence type="ECO:0000313" key="10">
    <source>
        <dbReference type="EMBL" id="VEH08984.1"/>
    </source>
</evidence>
<organism evidence="10 11">
    <name type="scientific">Corynebacterium kutscheri</name>
    <dbReference type="NCBI Taxonomy" id="35755"/>
    <lineage>
        <taxon>Bacteria</taxon>
        <taxon>Bacillati</taxon>
        <taxon>Actinomycetota</taxon>
        <taxon>Actinomycetes</taxon>
        <taxon>Mycobacteriales</taxon>
        <taxon>Corynebacteriaceae</taxon>
        <taxon>Corynebacterium</taxon>
    </lineage>
</organism>
<evidence type="ECO:0000256" key="6">
    <source>
        <dbReference type="ARBA" id="ARBA00022793"/>
    </source>
</evidence>
<dbReference type="RefSeq" id="WP_126317061.1">
    <property type="nucleotide sequence ID" value="NZ_JBHOLU010000001.1"/>
</dbReference>